<dbReference type="RefSeq" id="XP_008908100.1">
    <property type="nucleotide sequence ID" value="XM_008909852.1"/>
</dbReference>
<evidence type="ECO:0000313" key="2">
    <source>
        <dbReference type="Proteomes" id="UP000018817"/>
    </source>
</evidence>
<dbReference type="Proteomes" id="UP000018817">
    <property type="component" value="Unassembled WGS sequence"/>
</dbReference>
<reference evidence="2" key="1">
    <citation type="submission" date="2011-12" db="EMBL/GenBank/DDBJ databases">
        <authorList>
            <consortium name="The Broad Institute Genome Sequencing Platform"/>
            <person name="Russ C."/>
            <person name="Tyler B."/>
            <person name="Panabieres F."/>
            <person name="Shan W."/>
            <person name="Tripathy S."/>
            <person name="Grunwald N."/>
            <person name="Machado M."/>
            <person name="Young S.K."/>
            <person name="Zeng Q."/>
            <person name="Gargeya S."/>
            <person name="Fitzgerald M."/>
            <person name="Haas B."/>
            <person name="Abouelleil A."/>
            <person name="Alvarado L."/>
            <person name="Arachchi H.M."/>
            <person name="Berlin A."/>
            <person name="Chapman S.B."/>
            <person name="Gearin G."/>
            <person name="Goldberg J."/>
            <person name="Griggs A."/>
            <person name="Gujja S."/>
            <person name="Hansen M."/>
            <person name="Heiman D."/>
            <person name="Howarth C."/>
            <person name="Larimer J."/>
            <person name="Lui A."/>
            <person name="MacDonald P.J.P."/>
            <person name="McCowen C."/>
            <person name="Montmayeur A."/>
            <person name="Murphy C."/>
            <person name="Neiman D."/>
            <person name="Pearson M."/>
            <person name="Priest M."/>
            <person name="Roberts A."/>
            <person name="Saif S."/>
            <person name="Shea T."/>
            <person name="Sisk P."/>
            <person name="Stolte C."/>
            <person name="Sykes S."/>
            <person name="Wortman J."/>
            <person name="Nusbaum C."/>
            <person name="Birren B."/>
        </authorList>
    </citation>
    <scope>NUCLEOTIDE SEQUENCE [LARGE SCALE GENOMIC DNA]</scope>
    <source>
        <strain evidence="2">INRA-310</strain>
    </source>
</reference>
<sequence length="51" mass="5986">MKKWADEREAGLSDWSADQGISISGQRPFDHRSKLSSKIRYWLRKMNLMSS</sequence>
<proteinExistence type="predicted"/>
<protein>
    <submittedName>
        <fullName evidence="1">Uncharacterized protein</fullName>
    </submittedName>
</protein>
<organism evidence="1 2">
    <name type="scientific">Phytophthora nicotianae (strain INRA-310)</name>
    <name type="common">Phytophthora parasitica</name>
    <dbReference type="NCBI Taxonomy" id="761204"/>
    <lineage>
        <taxon>Eukaryota</taxon>
        <taxon>Sar</taxon>
        <taxon>Stramenopiles</taxon>
        <taxon>Oomycota</taxon>
        <taxon>Peronosporomycetes</taxon>
        <taxon>Peronosporales</taxon>
        <taxon>Peronosporaceae</taxon>
        <taxon>Phytophthora</taxon>
    </lineage>
</organism>
<dbReference type="EMBL" id="KI669595">
    <property type="protein sequence ID" value="ETN06608.1"/>
    <property type="molecule type" value="Genomic_DNA"/>
</dbReference>
<accession>W2Q068</accession>
<gene>
    <name evidence="1" type="ORF">PPTG_23319</name>
</gene>
<evidence type="ECO:0000313" key="1">
    <source>
        <dbReference type="EMBL" id="ETN06608.1"/>
    </source>
</evidence>
<name>W2Q068_PHYN3</name>
<dbReference type="VEuPathDB" id="FungiDB:PPTG_23319"/>
<dbReference type="AlphaFoldDB" id="W2Q068"/>
<reference evidence="1 2" key="2">
    <citation type="submission" date="2013-11" db="EMBL/GenBank/DDBJ databases">
        <title>The Genome Sequence of Phytophthora parasitica INRA-310.</title>
        <authorList>
            <consortium name="The Broad Institute Genomics Platform"/>
            <person name="Russ C."/>
            <person name="Tyler B."/>
            <person name="Panabieres F."/>
            <person name="Shan W."/>
            <person name="Tripathy S."/>
            <person name="Grunwald N."/>
            <person name="Machado M."/>
            <person name="Johnson C.S."/>
            <person name="Arredondo F."/>
            <person name="Hong C."/>
            <person name="Coffey M."/>
            <person name="Young S.K."/>
            <person name="Zeng Q."/>
            <person name="Gargeya S."/>
            <person name="Fitzgerald M."/>
            <person name="Abouelleil A."/>
            <person name="Alvarado L."/>
            <person name="Chapman S.B."/>
            <person name="Gainer-Dewar J."/>
            <person name="Goldberg J."/>
            <person name="Griggs A."/>
            <person name="Gujja S."/>
            <person name="Hansen M."/>
            <person name="Howarth C."/>
            <person name="Imamovic A."/>
            <person name="Ireland A."/>
            <person name="Larimer J."/>
            <person name="McCowan C."/>
            <person name="Murphy C."/>
            <person name="Pearson M."/>
            <person name="Poon T.W."/>
            <person name="Priest M."/>
            <person name="Roberts A."/>
            <person name="Saif S."/>
            <person name="Shea T."/>
            <person name="Sykes S."/>
            <person name="Wortman J."/>
            <person name="Nusbaum C."/>
            <person name="Birren B."/>
        </authorList>
    </citation>
    <scope>NUCLEOTIDE SEQUENCE [LARGE SCALE GENOMIC DNA]</scope>
    <source>
        <strain evidence="1 2">INRA-310</strain>
    </source>
</reference>
<dbReference type="GeneID" id="20191918"/>